<dbReference type="PANTHER" id="PTHR37482">
    <property type="entry name" value="OUTER MEMBRANE PROTEIN ASSEMBLY FACTOR BAME"/>
    <property type="match status" value="1"/>
</dbReference>
<comment type="function">
    <text evidence="4">Part of the outer membrane protein assembly complex, which is involved in assembly and insertion of beta-barrel proteins into the outer membrane.</text>
</comment>
<dbReference type="HAMAP" id="MF_00925">
    <property type="entry name" value="OM_assembly_BamE"/>
    <property type="match status" value="1"/>
</dbReference>
<protein>
    <recommendedName>
        <fullName evidence="4">Outer membrane protein assembly factor BamE</fullName>
    </recommendedName>
</protein>
<keyword evidence="1 4" id="KW-0732">Signal</keyword>
<evidence type="ECO:0000256" key="3">
    <source>
        <dbReference type="ARBA" id="ARBA00023237"/>
    </source>
</evidence>
<dbReference type="OrthoDB" id="9808250at2"/>
<evidence type="ECO:0000313" key="7">
    <source>
        <dbReference type="EMBL" id="TCJ15058.1"/>
    </source>
</evidence>
<evidence type="ECO:0000256" key="5">
    <source>
        <dbReference type="SAM" id="MobiDB-lite"/>
    </source>
</evidence>
<comment type="subcellular location">
    <subcellularLocation>
        <location evidence="4">Cell outer membrane</location>
    </subcellularLocation>
</comment>
<organism evidence="7 8">
    <name type="scientific">Parasulfuritortus cantonensis</name>
    <dbReference type="NCBI Taxonomy" id="2528202"/>
    <lineage>
        <taxon>Bacteria</taxon>
        <taxon>Pseudomonadati</taxon>
        <taxon>Pseudomonadota</taxon>
        <taxon>Betaproteobacteria</taxon>
        <taxon>Nitrosomonadales</taxon>
        <taxon>Thiobacillaceae</taxon>
        <taxon>Parasulfuritortus</taxon>
    </lineage>
</organism>
<dbReference type="GO" id="GO:0030674">
    <property type="term" value="F:protein-macromolecule adaptor activity"/>
    <property type="evidence" value="ECO:0007669"/>
    <property type="project" value="TreeGrafter"/>
</dbReference>
<name>A0A4R1BDJ8_9PROT</name>
<feature type="region of interest" description="Disordered" evidence="5">
    <location>
        <begin position="120"/>
        <end position="143"/>
    </location>
</feature>
<feature type="domain" description="Outer membrane protein assembly factor BamE" evidence="6">
    <location>
        <begin position="43"/>
        <end position="112"/>
    </location>
</feature>
<dbReference type="GO" id="GO:0043165">
    <property type="term" value="P:Gram-negative-bacterium-type cell outer membrane assembly"/>
    <property type="evidence" value="ECO:0007669"/>
    <property type="project" value="UniProtKB-UniRule"/>
</dbReference>
<gene>
    <name evidence="4" type="primary">bamE</name>
    <name evidence="7" type="ORF">EZJ19_08190</name>
</gene>
<evidence type="ECO:0000256" key="2">
    <source>
        <dbReference type="ARBA" id="ARBA00023136"/>
    </source>
</evidence>
<keyword evidence="3 4" id="KW-0998">Cell outer membrane</keyword>
<sequence>MRKLVLVFLVALPLVGCSSWRERVGNFNPIESLTPYHLEIPQGNVVTQEQVSALKPGMSTAQVRFLLGTPLIVDPFHSNRWDYAYSLKKGGDILEQRHITVLFESDRLVRIEGDVVAAPAKPAEAAQPAEPAPAAEAAEAAKP</sequence>
<keyword evidence="8" id="KW-1185">Reference proteome</keyword>
<accession>A0A4R1BDJ8</accession>
<evidence type="ECO:0000256" key="1">
    <source>
        <dbReference type="ARBA" id="ARBA00022729"/>
    </source>
</evidence>
<comment type="similarity">
    <text evidence="4">Belongs to the BamE family.</text>
</comment>
<evidence type="ECO:0000256" key="4">
    <source>
        <dbReference type="HAMAP-Rule" id="MF_00925"/>
    </source>
</evidence>
<evidence type="ECO:0000259" key="6">
    <source>
        <dbReference type="Pfam" id="PF04355"/>
    </source>
</evidence>
<dbReference type="Proteomes" id="UP000295443">
    <property type="component" value="Unassembled WGS sequence"/>
</dbReference>
<keyword evidence="2 4" id="KW-0472">Membrane</keyword>
<comment type="caution">
    <text evidence="7">The sequence shown here is derived from an EMBL/GenBank/DDBJ whole genome shotgun (WGS) entry which is preliminary data.</text>
</comment>
<proteinExistence type="inferred from homology"/>
<dbReference type="Gene3D" id="3.30.1450.10">
    <property type="match status" value="1"/>
</dbReference>
<dbReference type="InterPro" id="IPR026592">
    <property type="entry name" value="BamE"/>
</dbReference>
<dbReference type="InterPro" id="IPR007450">
    <property type="entry name" value="BamE_dom"/>
</dbReference>
<dbReference type="AlphaFoldDB" id="A0A4R1BDJ8"/>
<dbReference type="GO" id="GO:0051205">
    <property type="term" value="P:protein insertion into membrane"/>
    <property type="evidence" value="ECO:0007669"/>
    <property type="project" value="UniProtKB-UniRule"/>
</dbReference>
<comment type="subunit">
    <text evidence="4">Part of the Bam complex.</text>
</comment>
<evidence type="ECO:0000313" key="8">
    <source>
        <dbReference type="Proteomes" id="UP000295443"/>
    </source>
</evidence>
<dbReference type="PANTHER" id="PTHR37482:SF1">
    <property type="entry name" value="OUTER MEMBRANE PROTEIN ASSEMBLY FACTOR BAME"/>
    <property type="match status" value="1"/>
</dbReference>
<dbReference type="GO" id="GO:1990063">
    <property type="term" value="C:Bam protein complex"/>
    <property type="evidence" value="ECO:0007669"/>
    <property type="project" value="TreeGrafter"/>
</dbReference>
<dbReference type="EMBL" id="SJZB01000031">
    <property type="protein sequence ID" value="TCJ15058.1"/>
    <property type="molecule type" value="Genomic_DNA"/>
</dbReference>
<dbReference type="Pfam" id="PF04355">
    <property type="entry name" value="BamE"/>
    <property type="match status" value="1"/>
</dbReference>
<dbReference type="InterPro" id="IPR037873">
    <property type="entry name" value="BamE-like"/>
</dbReference>
<reference evidence="7 8" key="1">
    <citation type="submission" date="2019-03" db="EMBL/GenBank/DDBJ databases">
        <title>Genome sequence of Thiobacillaceae bacterium LSR1, a sulfur-oxidizing bacterium isolated from freshwater sediment.</title>
        <authorList>
            <person name="Li S."/>
        </authorList>
    </citation>
    <scope>NUCLEOTIDE SEQUENCE [LARGE SCALE GENOMIC DNA]</scope>
    <source>
        <strain evidence="7 8">LSR1</strain>
    </source>
</reference>